<keyword evidence="1" id="KW-0472">Membrane</keyword>
<evidence type="ECO:0000313" key="2">
    <source>
        <dbReference type="EnsemblMetazoa" id="Aqu2.1.13057_001"/>
    </source>
</evidence>
<organism evidence="2">
    <name type="scientific">Amphimedon queenslandica</name>
    <name type="common">Sponge</name>
    <dbReference type="NCBI Taxonomy" id="400682"/>
    <lineage>
        <taxon>Eukaryota</taxon>
        <taxon>Metazoa</taxon>
        <taxon>Porifera</taxon>
        <taxon>Demospongiae</taxon>
        <taxon>Heteroscleromorpha</taxon>
        <taxon>Haplosclerida</taxon>
        <taxon>Niphatidae</taxon>
        <taxon>Amphimedon</taxon>
    </lineage>
</organism>
<protein>
    <submittedName>
        <fullName evidence="2">Uncharacterized protein</fullName>
    </submittedName>
</protein>
<evidence type="ECO:0000256" key="1">
    <source>
        <dbReference type="SAM" id="Phobius"/>
    </source>
</evidence>
<keyword evidence="1" id="KW-1133">Transmembrane helix</keyword>
<dbReference type="InParanoid" id="A0A1X7TEL8"/>
<feature type="transmembrane region" description="Helical" evidence="1">
    <location>
        <begin position="20"/>
        <end position="37"/>
    </location>
</feature>
<name>A0A1X7TEL8_AMPQE</name>
<reference evidence="2" key="1">
    <citation type="submission" date="2017-05" db="UniProtKB">
        <authorList>
            <consortium name="EnsemblMetazoa"/>
        </authorList>
    </citation>
    <scope>IDENTIFICATION</scope>
</reference>
<keyword evidence="1" id="KW-0812">Transmembrane</keyword>
<dbReference type="EnsemblMetazoa" id="Aqu2.1.13057_001">
    <property type="protein sequence ID" value="Aqu2.1.13057_001"/>
    <property type="gene ID" value="Aqu2.1.13057"/>
</dbReference>
<sequence length="114" mass="12037">HSLLLSTLDTGLLYLKEREIMLKGLAFIAVVLVTLTYNEVKSQSVAITGPATVTRNFGESVTFECTASSLTMGLLYTIGFYNEAGVNVGGTVSNNNVGTLSRSLTIDNIGSGDV</sequence>
<proteinExistence type="predicted"/>
<dbReference type="OrthoDB" id="5969272at2759"/>
<dbReference type="AlphaFoldDB" id="A0A1X7TEL8"/>
<accession>A0A1X7TEL8</accession>